<dbReference type="AlphaFoldDB" id="A0A895XKY8"/>
<keyword evidence="5 7" id="KW-0378">Hydrolase</keyword>
<keyword evidence="6 7" id="KW-0720">Serine protease</keyword>
<dbReference type="Pfam" id="PF03572">
    <property type="entry name" value="Peptidase_S41"/>
    <property type="match status" value="1"/>
</dbReference>
<dbReference type="KEGG" id="nav:JQS30_09685"/>
<keyword evidence="13" id="KW-1185">Reference proteome</keyword>
<evidence type="ECO:0000256" key="2">
    <source>
        <dbReference type="ARBA" id="ARBA00008524"/>
    </source>
</evidence>
<feature type="domain" description="Tail specific protease" evidence="11">
    <location>
        <begin position="828"/>
        <end position="1020"/>
    </location>
</feature>
<dbReference type="InterPro" id="IPR028204">
    <property type="entry name" value="Tricorn_C1"/>
</dbReference>
<evidence type="ECO:0000256" key="3">
    <source>
        <dbReference type="ARBA" id="ARBA00022490"/>
    </source>
</evidence>
<evidence type="ECO:0000256" key="4">
    <source>
        <dbReference type="ARBA" id="ARBA00022670"/>
    </source>
</evidence>
<dbReference type="Gene3D" id="3.30.750.44">
    <property type="match status" value="1"/>
</dbReference>
<dbReference type="Gene3D" id="2.130.10.10">
    <property type="entry name" value="YVTN repeat-like/Quinoprotein amine dehydrogenase"/>
    <property type="match status" value="1"/>
</dbReference>
<dbReference type="InterPro" id="IPR015943">
    <property type="entry name" value="WD40/YVTN_repeat-like_dom_sf"/>
</dbReference>
<dbReference type="InterPro" id="IPR029045">
    <property type="entry name" value="ClpP/crotonase-like_dom_sf"/>
</dbReference>
<dbReference type="InterPro" id="IPR012393">
    <property type="entry name" value="Tricorn_protease"/>
</dbReference>
<evidence type="ECO:0000313" key="13">
    <source>
        <dbReference type="Proteomes" id="UP000662939"/>
    </source>
</evidence>
<gene>
    <name evidence="12" type="ORF">JQS30_09685</name>
</gene>
<dbReference type="GO" id="GO:0005737">
    <property type="term" value="C:cytoplasm"/>
    <property type="evidence" value="ECO:0007669"/>
    <property type="project" value="UniProtKB-SubCell"/>
</dbReference>
<comment type="function">
    <text evidence="7">Degrades oligopeptides.</text>
</comment>
<dbReference type="PANTHER" id="PTHR43253">
    <property type="entry name" value="TRICORN PROTEASE HOMOLOG 2-RELATED"/>
    <property type="match status" value="1"/>
</dbReference>
<dbReference type="InterPro" id="IPR005151">
    <property type="entry name" value="Tail-specific_protease"/>
</dbReference>
<evidence type="ECO:0000313" key="12">
    <source>
        <dbReference type="EMBL" id="QSB04089.1"/>
    </source>
</evidence>
<name>A0A895XKY8_9ACTN</name>
<dbReference type="Pfam" id="PF14684">
    <property type="entry name" value="Tricorn_C1"/>
    <property type="match status" value="1"/>
</dbReference>
<dbReference type="GO" id="GO:0008236">
    <property type="term" value="F:serine-type peptidase activity"/>
    <property type="evidence" value="ECO:0007669"/>
    <property type="project" value="UniProtKB-UniRule"/>
</dbReference>
<comment type="similarity">
    <text evidence="2 7">Belongs to the peptidase S41B family.</text>
</comment>
<dbReference type="Proteomes" id="UP000662939">
    <property type="component" value="Chromosome"/>
</dbReference>
<accession>A0A895XKY8</accession>
<feature type="active site" description="Nucleophile" evidence="8">
    <location>
        <position position="951"/>
    </location>
</feature>
<evidence type="ECO:0000256" key="1">
    <source>
        <dbReference type="ARBA" id="ARBA00004496"/>
    </source>
</evidence>
<reference evidence="12" key="1">
    <citation type="submission" date="2021-02" db="EMBL/GenBank/DDBJ databases">
        <title>Natronoglycomyces albus gen. nov., sp. nov, a haloalkaliphilic actinobacterium from a soda solonchak soil.</title>
        <authorList>
            <person name="Sorokin D.Y."/>
            <person name="Khijniak T.V."/>
            <person name="Zakharycheva A.P."/>
            <person name="Boueva O.V."/>
            <person name="Ariskina E.V."/>
            <person name="Hahnke R.L."/>
            <person name="Bunk B."/>
            <person name="Sproer C."/>
            <person name="Schumann P."/>
            <person name="Evtushenko L.I."/>
            <person name="Kublanov I.V."/>
        </authorList>
    </citation>
    <scope>NUCLEOTIDE SEQUENCE</scope>
    <source>
        <strain evidence="12">DSM 106290</strain>
    </source>
</reference>
<proteinExistence type="inferred from homology"/>
<evidence type="ECO:0000256" key="7">
    <source>
        <dbReference type="PIRNR" id="PIRNR036421"/>
    </source>
</evidence>
<evidence type="ECO:0000259" key="11">
    <source>
        <dbReference type="SMART" id="SM00245"/>
    </source>
</evidence>
<evidence type="ECO:0000256" key="5">
    <source>
        <dbReference type="ARBA" id="ARBA00022801"/>
    </source>
</evidence>
<evidence type="ECO:0000256" key="10">
    <source>
        <dbReference type="SAM" id="MobiDB-lite"/>
    </source>
</evidence>
<dbReference type="Gene3D" id="2.30.42.10">
    <property type="match status" value="1"/>
</dbReference>
<dbReference type="RefSeq" id="WP_213170088.1">
    <property type="nucleotide sequence ID" value="NZ_CP070496.1"/>
</dbReference>
<dbReference type="CDD" id="cd07562">
    <property type="entry name" value="Peptidase_S41_TRI"/>
    <property type="match status" value="1"/>
</dbReference>
<evidence type="ECO:0000256" key="8">
    <source>
        <dbReference type="PIRSR" id="PIRSR036421-1"/>
    </source>
</evidence>
<dbReference type="EMBL" id="CP070496">
    <property type="protein sequence ID" value="QSB04089.1"/>
    <property type="molecule type" value="Genomic_DNA"/>
</dbReference>
<comment type="subcellular location">
    <subcellularLocation>
        <location evidence="1 7">Cytoplasm</location>
    </subcellularLocation>
</comment>
<dbReference type="SUPFAM" id="SSF52096">
    <property type="entry name" value="ClpP/crotonase"/>
    <property type="match status" value="1"/>
</dbReference>
<dbReference type="PIRSF" id="PIRSF036421">
    <property type="entry name" value="Tricorn_protease"/>
    <property type="match status" value="1"/>
</dbReference>
<keyword evidence="3 7" id="KW-0963">Cytoplasm</keyword>
<dbReference type="SUPFAM" id="SSF82171">
    <property type="entry name" value="DPP6 N-terminal domain-like"/>
    <property type="match status" value="1"/>
</dbReference>
<dbReference type="Gene3D" id="3.90.226.10">
    <property type="entry name" value="2-enoyl-CoA Hydratase, Chain A, domain 1"/>
    <property type="match status" value="1"/>
</dbReference>
<dbReference type="GO" id="GO:0006508">
    <property type="term" value="P:proteolysis"/>
    <property type="evidence" value="ECO:0007669"/>
    <property type="project" value="UniProtKB-UniRule"/>
</dbReference>
<feature type="active site" description="Charge relay system" evidence="8">
    <location>
        <position position="1009"/>
    </location>
</feature>
<dbReference type="EC" id="3.4.21.-" evidence="7"/>
<evidence type="ECO:0000256" key="6">
    <source>
        <dbReference type="ARBA" id="ARBA00022825"/>
    </source>
</evidence>
<feature type="region of interest" description="Disordered" evidence="10">
    <location>
        <begin position="1045"/>
        <end position="1070"/>
    </location>
</feature>
<dbReference type="Pfam" id="PF14685">
    <property type="entry name" value="PDZ_Tricorn"/>
    <property type="match status" value="1"/>
</dbReference>
<feature type="active site" description="Charge relay system" evidence="8">
    <location>
        <position position="729"/>
    </location>
</feature>
<dbReference type="SUPFAM" id="SSF50156">
    <property type="entry name" value="PDZ domain-like"/>
    <property type="match status" value="1"/>
</dbReference>
<evidence type="ECO:0000256" key="9">
    <source>
        <dbReference type="PIRSR" id="PIRSR036421-3"/>
    </source>
</evidence>
<dbReference type="SMART" id="SM00245">
    <property type="entry name" value="TSPc"/>
    <property type="match status" value="1"/>
</dbReference>
<dbReference type="SUPFAM" id="SSF69304">
    <property type="entry name" value="Tricorn protease N-terminal domain"/>
    <property type="match status" value="1"/>
</dbReference>
<feature type="site" description="Transition state stabilizer; via amide nitrogen" evidence="9">
    <location>
        <position position="952"/>
    </location>
</feature>
<dbReference type="Pfam" id="PF26550">
    <property type="entry name" value="Tricorn_2nd"/>
    <property type="match status" value="1"/>
</dbReference>
<keyword evidence="4 7" id="KW-0645">Protease</keyword>
<organism evidence="12 13">
    <name type="scientific">Natronoglycomyces albus</name>
    <dbReference type="NCBI Taxonomy" id="2811108"/>
    <lineage>
        <taxon>Bacteria</taxon>
        <taxon>Bacillati</taxon>
        <taxon>Actinomycetota</taxon>
        <taxon>Actinomycetes</taxon>
        <taxon>Glycomycetales</taxon>
        <taxon>Glycomycetaceae</taxon>
        <taxon>Natronoglycomyces</taxon>
    </lineage>
</organism>
<dbReference type="PANTHER" id="PTHR43253:SF1">
    <property type="entry name" value="TRICORN PROTEASE HOMOLOG 2-RELATED"/>
    <property type="match status" value="1"/>
</dbReference>
<dbReference type="InterPro" id="IPR036034">
    <property type="entry name" value="PDZ_sf"/>
</dbReference>
<protein>
    <recommendedName>
        <fullName evidence="7">Tricorn protease homolog</fullName>
        <ecNumber evidence="7">3.4.21.-</ecNumber>
    </recommendedName>
</protein>
<dbReference type="InterPro" id="IPR029414">
    <property type="entry name" value="Tricorn_PDZ"/>
</dbReference>
<dbReference type="Gene3D" id="2.120.10.60">
    <property type="entry name" value="Tricorn protease N-terminal domain"/>
    <property type="match status" value="1"/>
</dbReference>
<dbReference type="Pfam" id="PF26549">
    <property type="entry name" value="Tricorn_N"/>
    <property type="match status" value="1"/>
</dbReference>
<sequence>MTAYPRFTAICGDTLAFVAEDDIWTVPASGGTARRITAGKGRVTHIAISPDGTRIAYVGHEEGESDIYVVATDGGLSSRQTYQGGTIIWVGWDLSGQTIRYASNAFSPHRPSFNLWEVEVGGQPIKRDLGYVHGFVEDATGTSVISRVNPKTPAAHRKRYRGGTAGHLWIDVDGSGSYRRMNELSGYIEDPHLIDGRLYFLSDFEGYANVYSCDKDGSRIQRHTDHDDFYARGLASDGRRLAYHAGGDLYVLEPGSQTRKVDVTIAATSNRKSRRFVDPMKYLHAATISHDGSEVVLNSRGKLFNLRPWDGPVTQLGEVDGTAYRLPTTLAGGASVLAVASAADTGEYLVELFTDGITAPRKLPFADFGRPTEIVALPNAAKVVMNNHRGELMLLDLEDASGTITVLDSSEAAAIADLAVSPDGAWVAYSRSCESFDGTELVAGQTVHLCELATGETTLAARNVFVEHRPTFDAEGKYLYFVGRREFQASYDSLDFNMSFMWGTKPYAVVLQKSTPAPFSNREEKSELGEEEDAEVTVRVDVDGLADRVVPVPLEAGQYEKLFGVKGKVLALSNAVKPTDSSALMSAGVASDSTLHSVDTATGKVEKVADGVTDAWLSADASTLLYRAGNRLRVVKATEKVPEGDAAGRESGWVDLGRVKVSVQPASEWPQMFAEAWRLQRDHFWNQDLGGLDWPAVFDRYAPLAHRVCSRSEFSDLIWEMHGELGTSHAYEMLGDYHGPDHYGIGHLAADLDFDAATGTYRVSNIAQGDRWRPAATSPLNLPGVNVADGDEILAVNGMPVDEHTSVNERLVNLAGQEVRLTVRTPGSPARTVTVTPLANEAGVRYRDWVEANRAAVHQATNGRIGYVHIPDMMADGYSEFHRGFLSECSREAMIVDLRFNGGGHVSQLLLDVLSRPRIGYFATPHGKPFSQPNYALRGPAIGITNEYAGSDGDIVSQTFKSRGIGTLIGKRTWGGVVGINVRFFLADNTLVTQPEAASHFNGIGWGIENYGVDPDIEVEFAPQDFAKGTDPQLEAAIAQAVAELEESPATRPELTAKPDLRVAPLPPRD</sequence>